<organism evidence="1 2">
    <name type="scientific">Comamonas koreensis</name>
    <dbReference type="NCBI Taxonomy" id="160825"/>
    <lineage>
        <taxon>Bacteria</taxon>
        <taxon>Pseudomonadati</taxon>
        <taxon>Pseudomonadota</taxon>
        <taxon>Betaproteobacteria</taxon>
        <taxon>Burkholderiales</taxon>
        <taxon>Comamonadaceae</taxon>
        <taxon>Comamonas</taxon>
    </lineage>
</organism>
<protein>
    <submittedName>
        <fullName evidence="1">Methyltransferase domain-containing protein</fullName>
    </submittedName>
</protein>
<keyword evidence="2" id="KW-1185">Reference proteome</keyword>
<accession>A0AAW4XW97</accession>
<dbReference type="Proteomes" id="UP001199260">
    <property type="component" value="Unassembled WGS sequence"/>
</dbReference>
<keyword evidence="1" id="KW-0489">Methyltransferase</keyword>
<dbReference type="SUPFAM" id="SSF53335">
    <property type="entry name" value="S-adenosyl-L-methionine-dependent methyltransferases"/>
    <property type="match status" value="1"/>
</dbReference>
<dbReference type="Gene3D" id="3.40.50.150">
    <property type="entry name" value="Vaccinia Virus protein VP39"/>
    <property type="match status" value="1"/>
</dbReference>
<evidence type="ECO:0000313" key="1">
    <source>
        <dbReference type="EMBL" id="MCD2165496.1"/>
    </source>
</evidence>
<dbReference type="Pfam" id="PF13489">
    <property type="entry name" value="Methyltransf_23"/>
    <property type="match status" value="1"/>
</dbReference>
<dbReference type="GO" id="GO:0008168">
    <property type="term" value="F:methyltransferase activity"/>
    <property type="evidence" value="ECO:0007669"/>
    <property type="project" value="UniProtKB-KW"/>
</dbReference>
<dbReference type="AlphaFoldDB" id="A0AAW4XW97"/>
<proteinExistence type="predicted"/>
<sequence length="425" mass="47232">MSSDNFYRAFEDRHRGSRELILERLKVYIPYISPLLALYTPARVLDLGCGRGEWLQLSQSHGFEARGVDLDEGMLQACIERGLSVTQSDALDYLSAQPDSSLAVVSGFHVAEHIPFELLDKLVGEALRVLKPGGLLILETPNPENVVVGTANFYLDPTHQRPIPPLLLEFLPSHHGFARVSTLRLQEPDDIHSRSDISLMDVLNHVSPDYGVVAQKSATREVMASFDSIFNVQRGVDLPSLARRFDQRQNELMAAHHETRLKSLATEAALASTRGDIQLFQGNVGVLQRDLQLLRGELSAFRSELQSLHAELAATQAARDALLHSASWKVTAPLRGMGAFVASPMTFMMDKVLQYPRLSEWINRAISQLPWLHAHLRNKAISRGLLCEPVSVSEMSADHPTIADLSPRAKQVHTALEQEIARLRG</sequence>
<keyword evidence="1" id="KW-0808">Transferase</keyword>
<dbReference type="GO" id="GO:0032259">
    <property type="term" value="P:methylation"/>
    <property type="evidence" value="ECO:0007669"/>
    <property type="project" value="UniProtKB-KW"/>
</dbReference>
<dbReference type="RefSeq" id="WP_230774185.1">
    <property type="nucleotide sequence ID" value="NZ_JAJNCT010000009.1"/>
</dbReference>
<name>A0AAW4XW97_9BURK</name>
<dbReference type="InterPro" id="IPR029063">
    <property type="entry name" value="SAM-dependent_MTases_sf"/>
</dbReference>
<dbReference type="EMBL" id="JAJNCT010000009">
    <property type="protein sequence ID" value="MCD2165496.1"/>
    <property type="molecule type" value="Genomic_DNA"/>
</dbReference>
<gene>
    <name evidence="1" type="ORF">LPW39_10140</name>
</gene>
<dbReference type="CDD" id="cd02440">
    <property type="entry name" value="AdoMet_MTases"/>
    <property type="match status" value="1"/>
</dbReference>
<dbReference type="PANTHER" id="PTHR43861">
    <property type="entry name" value="TRANS-ACONITATE 2-METHYLTRANSFERASE-RELATED"/>
    <property type="match status" value="1"/>
</dbReference>
<comment type="caution">
    <text evidence="1">The sequence shown here is derived from an EMBL/GenBank/DDBJ whole genome shotgun (WGS) entry which is preliminary data.</text>
</comment>
<reference evidence="1 2" key="1">
    <citation type="submission" date="2021-11" db="EMBL/GenBank/DDBJ databases">
        <title>Genome sequence.</title>
        <authorList>
            <person name="Sun Q."/>
        </authorList>
    </citation>
    <scope>NUCLEOTIDE SEQUENCE [LARGE SCALE GENOMIC DNA]</scope>
    <source>
        <strain evidence="1 2">KCTC 12005</strain>
    </source>
</reference>
<evidence type="ECO:0000313" key="2">
    <source>
        <dbReference type="Proteomes" id="UP001199260"/>
    </source>
</evidence>